<keyword evidence="4" id="KW-0732">Signal</keyword>
<dbReference type="Proteomes" id="UP001178662">
    <property type="component" value="Chromosome"/>
</dbReference>
<dbReference type="InterPro" id="IPR001940">
    <property type="entry name" value="Peptidase_S1C"/>
</dbReference>
<dbReference type="AlphaFoldDB" id="A0AA95EWB9"/>
<dbReference type="SUPFAM" id="SSF50494">
    <property type="entry name" value="Trypsin-like serine proteases"/>
    <property type="match status" value="1"/>
</dbReference>
<evidence type="ECO:0000256" key="1">
    <source>
        <dbReference type="ARBA" id="ARBA00022825"/>
    </source>
</evidence>
<dbReference type="InterPro" id="IPR009003">
    <property type="entry name" value="Peptidase_S1_PA"/>
</dbReference>
<feature type="signal peptide" evidence="4">
    <location>
        <begin position="1"/>
        <end position="29"/>
    </location>
</feature>
<keyword evidence="3" id="KW-0812">Transmembrane</keyword>
<dbReference type="PROSITE" id="PS50006">
    <property type="entry name" value="FHA_DOMAIN"/>
    <property type="match status" value="1"/>
</dbReference>
<proteinExistence type="predicted"/>
<dbReference type="PANTHER" id="PTHR43019">
    <property type="entry name" value="SERINE ENDOPROTEASE DEGS"/>
    <property type="match status" value="1"/>
</dbReference>
<reference evidence="6" key="1">
    <citation type="submission" date="2023-03" db="EMBL/GenBank/DDBJ databases">
        <title>Andean soil-derived lignocellulolytic bacterial consortium as a source of novel taxa and putative plastic-active enzymes.</title>
        <authorList>
            <person name="Diaz-Garcia L."/>
            <person name="Chuvochina M."/>
            <person name="Feuerriegel G."/>
            <person name="Bunk B."/>
            <person name="Sproer C."/>
            <person name="Streit W.R."/>
            <person name="Rodriguez L.M."/>
            <person name="Overmann J."/>
            <person name="Jimenez D.J."/>
        </authorList>
    </citation>
    <scope>NUCLEOTIDE SEQUENCE</scope>
    <source>
        <strain evidence="6">MAG 2441</strain>
    </source>
</reference>
<keyword evidence="3" id="KW-0472">Membrane</keyword>
<dbReference type="Pfam" id="PF13365">
    <property type="entry name" value="Trypsin_2"/>
    <property type="match status" value="1"/>
</dbReference>
<dbReference type="EMBL" id="CP119317">
    <property type="protein sequence ID" value="WEK53127.1"/>
    <property type="molecule type" value="Genomic_DNA"/>
</dbReference>
<dbReference type="PRINTS" id="PR00834">
    <property type="entry name" value="PROTEASES2C"/>
</dbReference>
<accession>A0AA95EWB9</accession>
<dbReference type="GO" id="GO:0006508">
    <property type="term" value="P:proteolysis"/>
    <property type="evidence" value="ECO:0007669"/>
    <property type="project" value="InterPro"/>
</dbReference>
<dbReference type="GO" id="GO:0004252">
    <property type="term" value="F:serine-type endopeptidase activity"/>
    <property type="evidence" value="ECO:0007669"/>
    <property type="project" value="InterPro"/>
</dbReference>
<sequence length="454" mass="49083">MKSKRVKTGFSLIFSILLVAIALTPIVSAASAEETVLKARESVVRVLAFNDDGNGGTGTGWPVGTSNRVQYFITNHHVIADMQYVYIHRDDDQESFIPATVIDYYSQDGKDLAILQISEPIRITPFKLTLSDHVSAVEHVWTLGFPGLADQAYGKDQEFDSRPENVTINQGNVSKIVEDKAQGRKVYQVSAAINHGNSGGPLVNDRGEVIGINTFTIVGEDAQGLFGAVQVDELIPLLEDNNVPYELADGWKQGKNGSESSDTGESSGKDEKSTTTEKTVNSKSDNTISYVIGGAVILVGGAFLIVRKNRSQPVAVASHAGHSMESLATPLAQHHSPSNVAQVGSGISTAGSPSLYGLTGEFKDSSYDLTTNSITLGRDPLQSQLVFTGTPDISRKHCTIQYDGLNNQFILEDHGSSNGTFLQSGERLQPGSYYVLQRGDRFYVANPNYTFEVR</sequence>
<name>A0AA95EWB9_9BACL</name>
<feature type="compositionally biased region" description="Low complexity" evidence="2">
    <location>
        <begin position="257"/>
        <end position="266"/>
    </location>
</feature>
<keyword evidence="7" id="KW-1185">Reference proteome</keyword>
<keyword evidence="1" id="KW-0378">Hydrolase</keyword>
<evidence type="ECO:0000313" key="7">
    <source>
        <dbReference type="Proteomes" id="UP001178662"/>
    </source>
</evidence>
<dbReference type="CDD" id="cd00060">
    <property type="entry name" value="FHA"/>
    <property type="match status" value="1"/>
</dbReference>
<evidence type="ECO:0000256" key="3">
    <source>
        <dbReference type="SAM" id="Phobius"/>
    </source>
</evidence>
<dbReference type="Gene3D" id="2.60.200.20">
    <property type="match status" value="1"/>
</dbReference>
<organism evidence="6 7">
    <name type="scientific">Candidatus Cohnella colombiensis</name>
    <dbReference type="NCBI Taxonomy" id="3121368"/>
    <lineage>
        <taxon>Bacteria</taxon>
        <taxon>Bacillati</taxon>
        <taxon>Bacillota</taxon>
        <taxon>Bacilli</taxon>
        <taxon>Bacillales</taxon>
        <taxon>Paenibacillaceae</taxon>
        <taxon>Cohnella</taxon>
    </lineage>
</organism>
<keyword evidence="3" id="KW-1133">Transmembrane helix</keyword>
<dbReference type="Gene3D" id="2.40.10.10">
    <property type="entry name" value="Trypsin-like serine proteases"/>
    <property type="match status" value="2"/>
</dbReference>
<feature type="transmembrane region" description="Helical" evidence="3">
    <location>
        <begin position="288"/>
        <end position="306"/>
    </location>
</feature>
<dbReference type="PANTHER" id="PTHR43019:SF62">
    <property type="entry name" value="SERINE ENDOPROTEASE DEGS"/>
    <property type="match status" value="1"/>
</dbReference>
<dbReference type="SMART" id="SM00240">
    <property type="entry name" value="FHA"/>
    <property type="match status" value="1"/>
</dbReference>
<evidence type="ECO:0000256" key="4">
    <source>
        <dbReference type="SAM" id="SignalP"/>
    </source>
</evidence>
<dbReference type="InterPro" id="IPR008984">
    <property type="entry name" value="SMAD_FHA_dom_sf"/>
</dbReference>
<keyword evidence="1" id="KW-0645">Protease</keyword>
<keyword evidence="1" id="KW-0720">Serine protease</keyword>
<feature type="chain" id="PRO_5041695607" evidence="4">
    <location>
        <begin position="30"/>
        <end position="454"/>
    </location>
</feature>
<protein>
    <submittedName>
        <fullName evidence="6">Trypsin-like peptidase domain-containing protein</fullName>
    </submittedName>
</protein>
<dbReference type="SUPFAM" id="SSF49879">
    <property type="entry name" value="SMAD/FHA domain"/>
    <property type="match status" value="1"/>
</dbReference>
<dbReference type="Pfam" id="PF00498">
    <property type="entry name" value="FHA"/>
    <property type="match status" value="1"/>
</dbReference>
<gene>
    <name evidence="6" type="ORF">P0Y55_11025</name>
</gene>
<feature type="region of interest" description="Disordered" evidence="2">
    <location>
        <begin position="249"/>
        <end position="282"/>
    </location>
</feature>
<dbReference type="InterPro" id="IPR043504">
    <property type="entry name" value="Peptidase_S1_PA_chymotrypsin"/>
</dbReference>
<evidence type="ECO:0000313" key="6">
    <source>
        <dbReference type="EMBL" id="WEK53127.1"/>
    </source>
</evidence>
<feature type="domain" description="FHA" evidence="5">
    <location>
        <begin position="374"/>
        <end position="427"/>
    </location>
</feature>
<evidence type="ECO:0000259" key="5">
    <source>
        <dbReference type="PROSITE" id="PS50006"/>
    </source>
</evidence>
<dbReference type="InterPro" id="IPR000253">
    <property type="entry name" value="FHA_dom"/>
</dbReference>
<evidence type="ECO:0000256" key="2">
    <source>
        <dbReference type="SAM" id="MobiDB-lite"/>
    </source>
</evidence>